<reference evidence="9 10" key="1">
    <citation type="submission" date="2024-10" db="EMBL/GenBank/DDBJ databases">
        <title>The Natural Products Discovery Center: Release of the First 8490 Sequenced Strains for Exploring Actinobacteria Biosynthetic Diversity.</title>
        <authorList>
            <person name="Kalkreuter E."/>
            <person name="Kautsar S.A."/>
            <person name="Yang D."/>
            <person name="Bader C.D."/>
            <person name="Teijaro C.N."/>
            <person name="Fluegel L."/>
            <person name="Davis C.M."/>
            <person name="Simpson J.R."/>
            <person name="Lauterbach L."/>
            <person name="Steele A.D."/>
            <person name="Gui C."/>
            <person name="Meng S."/>
            <person name="Li G."/>
            <person name="Viehrig K."/>
            <person name="Ye F."/>
            <person name="Su P."/>
            <person name="Kiefer A.F."/>
            <person name="Nichols A."/>
            <person name="Cepeda A.J."/>
            <person name="Yan W."/>
            <person name="Fan B."/>
            <person name="Jiang Y."/>
            <person name="Adhikari A."/>
            <person name="Zheng C.-J."/>
            <person name="Schuster L."/>
            <person name="Cowan T.M."/>
            <person name="Smanski M.J."/>
            <person name="Chevrette M.G."/>
            <person name="De Carvalho L.P.S."/>
            <person name="Shen B."/>
        </authorList>
    </citation>
    <scope>NUCLEOTIDE SEQUENCE [LARGE SCALE GENOMIC DNA]</scope>
    <source>
        <strain evidence="9 10">NPDC006488</strain>
    </source>
</reference>
<dbReference type="EMBL" id="JBIAHM010000008">
    <property type="protein sequence ID" value="MFE9601303.1"/>
    <property type="molecule type" value="Genomic_DNA"/>
</dbReference>
<evidence type="ECO:0000313" key="10">
    <source>
        <dbReference type="Proteomes" id="UP001601303"/>
    </source>
</evidence>
<evidence type="ECO:0000256" key="5">
    <source>
        <dbReference type="ARBA" id="ARBA00022989"/>
    </source>
</evidence>
<feature type="domain" description="Major facilitator superfamily (MFS) profile" evidence="8">
    <location>
        <begin position="1"/>
        <end position="243"/>
    </location>
</feature>
<dbReference type="PANTHER" id="PTHR43045">
    <property type="entry name" value="SHIKIMATE TRANSPORTER"/>
    <property type="match status" value="1"/>
</dbReference>
<organism evidence="9 10">
    <name type="scientific">Streptomyces hokutonensis</name>
    <dbReference type="NCBI Taxonomy" id="1306990"/>
    <lineage>
        <taxon>Bacteria</taxon>
        <taxon>Bacillati</taxon>
        <taxon>Actinomycetota</taxon>
        <taxon>Actinomycetes</taxon>
        <taxon>Kitasatosporales</taxon>
        <taxon>Streptomycetaceae</taxon>
        <taxon>Streptomyces</taxon>
    </lineage>
</organism>
<evidence type="ECO:0000256" key="3">
    <source>
        <dbReference type="ARBA" id="ARBA00022475"/>
    </source>
</evidence>
<dbReference type="Pfam" id="PF00083">
    <property type="entry name" value="Sugar_tr"/>
    <property type="match status" value="1"/>
</dbReference>
<feature type="transmembrane region" description="Helical" evidence="7">
    <location>
        <begin position="142"/>
        <end position="168"/>
    </location>
</feature>
<dbReference type="RefSeq" id="WP_388108409.1">
    <property type="nucleotide sequence ID" value="NZ_JBIAHM010000008.1"/>
</dbReference>
<evidence type="ECO:0000256" key="1">
    <source>
        <dbReference type="ARBA" id="ARBA00004651"/>
    </source>
</evidence>
<protein>
    <submittedName>
        <fullName evidence="9">MFS transporter</fullName>
    </submittedName>
</protein>
<dbReference type="PANTHER" id="PTHR43045:SF1">
    <property type="entry name" value="SHIKIMATE TRANSPORTER"/>
    <property type="match status" value="1"/>
</dbReference>
<evidence type="ECO:0000256" key="4">
    <source>
        <dbReference type="ARBA" id="ARBA00022692"/>
    </source>
</evidence>
<evidence type="ECO:0000256" key="7">
    <source>
        <dbReference type="SAM" id="Phobius"/>
    </source>
</evidence>
<dbReference type="InterPro" id="IPR020846">
    <property type="entry name" value="MFS_dom"/>
</dbReference>
<feature type="transmembrane region" description="Helical" evidence="7">
    <location>
        <begin position="106"/>
        <end position="130"/>
    </location>
</feature>
<dbReference type="InterPro" id="IPR036259">
    <property type="entry name" value="MFS_trans_sf"/>
</dbReference>
<keyword evidence="6 7" id="KW-0472">Membrane</keyword>
<dbReference type="Gene3D" id="1.20.1250.20">
    <property type="entry name" value="MFS general substrate transporter like domains"/>
    <property type="match status" value="1"/>
</dbReference>
<sequence length="243" mass="26006">MTQRSPHPPGCAVWSPLPYWPRPSNTSTSSPTPRHPPSISARCSPPFSAFAVGFVARPVGGVVAGHFGDRYGRKPVLVASTALMGVAPFLMGLLPTAATTGWTASVLLVLLRLLQGFGLGGPWGGASLLLTKSAPPGRRGFFGSFVQVGSQLGLMGEISAFLVLSFVFTNEQMLTWGWLIPFLFGLVMIGIGLYIHRAVEDTPAFKRLQAACPEPNAAKQPPLTKVLREHWRTILLAFGAFVL</sequence>
<dbReference type="Proteomes" id="UP001601303">
    <property type="component" value="Unassembled WGS sequence"/>
</dbReference>
<keyword evidence="2" id="KW-0813">Transport</keyword>
<comment type="caution">
    <text evidence="9">The sequence shown here is derived from an EMBL/GenBank/DDBJ whole genome shotgun (WGS) entry which is preliminary data.</text>
</comment>
<feature type="transmembrane region" description="Helical" evidence="7">
    <location>
        <begin position="76"/>
        <end position="94"/>
    </location>
</feature>
<keyword evidence="4 7" id="KW-0812">Transmembrane</keyword>
<comment type="subcellular location">
    <subcellularLocation>
        <location evidence="1">Cell membrane</location>
        <topology evidence="1">Multi-pass membrane protein</topology>
    </subcellularLocation>
</comment>
<evidence type="ECO:0000256" key="2">
    <source>
        <dbReference type="ARBA" id="ARBA00022448"/>
    </source>
</evidence>
<accession>A0ABW6M742</accession>
<keyword evidence="10" id="KW-1185">Reference proteome</keyword>
<name>A0ABW6M742_9ACTN</name>
<evidence type="ECO:0000256" key="6">
    <source>
        <dbReference type="ARBA" id="ARBA00023136"/>
    </source>
</evidence>
<feature type="transmembrane region" description="Helical" evidence="7">
    <location>
        <begin position="174"/>
        <end position="195"/>
    </location>
</feature>
<keyword evidence="5 7" id="KW-1133">Transmembrane helix</keyword>
<dbReference type="InterPro" id="IPR005828">
    <property type="entry name" value="MFS_sugar_transport-like"/>
</dbReference>
<proteinExistence type="predicted"/>
<evidence type="ECO:0000259" key="8">
    <source>
        <dbReference type="PROSITE" id="PS50850"/>
    </source>
</evidence>
<keyword evidence="3" id="KW-1003">Cell membrane</keyword>
<dbReference type="PROSITE" id="PS50850">
    <property type="entry name" value="MFS"/>
    <property type="match status" value="1"/>
</dbReference>
<gene>
    <name evidence="9" type="ORF">ACFYNQ_22380</name>
</gene>
<evidence type="ECO:0000313" key="9">
    <source>
        <dbReference type="EMBL" id="MFE9601303.1"/>
    </source>
</evidence>
<dbReference type="SUPFAM" id="SSF103473">
    <property type="entry name" value="MFS general substrate transporter"/>
    <property type="match status" value="1"/>
</dbReference>